<gene>
    <name evidence="1" type="ORF">KOR42_22920</name>
</gene>
<comment type="caution">
    <text evidence="1">The sequence shown here is derived from an EMBL/GenBank/DDBJ whole genome shotgun (WGS) entry which is preliminary data.</text>
</comment>
<dbReference type="Proteomes" id="UP000317243">
    <property type="component" value="Unassembled WGS sequence"/>
</dbReference>
<reference evidence="1 2" key="1">
    <citation type="submission" date="2019-02" db="EMBL/GenBank/DDBJ databases">
        <title>Deep-cultivation of Planctomycetes and their phenomic and genomic characterization uncovers novel biology.</title>
        <authorList>
            <person name="Wiegand S."/>
            <person name="Jogler M."/>
            <person name="Boedeker C."/>
            <person name="Pinto D."/>
            <person name="Vollmers J."/>
            <person name="Rivas-Marin E."/>
            <person name="Kohn T."/>
            <person name="Peeters S.H."/>
            <person name="Heuer A."/>
            <person name="Rast P."/>
            <person name="Oberbeckmann S."/>
            <person name="Bunk B."/>
            <person name="Jeske O."/>
            <person name="Meyerdierks A."/>
            <person name="Storesund J.E."/>
            <person name="Kallscheuer N."/>
            <person name="Luecker S."/>
            <person name="Lage O.M."/>
            <person name="Pohl T."/>
            <person name="Merkel B.J."/>
            <person name="Hornburger P."/>
            <person name="Mueller R.-W."/>
            <person name="Bruemmer F."/>
            <person name="Labrenz M."/>
            <person name="Spormann A.M."/>
            <person name="Op Den Camp H."/>
            <person name="Overmann J."/>
            <person name="Amann R."/>
            <person name="Jetten M.S.M."/>
            <person name="Mascher T."/>
            <person name="Medema M.H."/>
            <person name="Devos D.P."/>
            <person name="Kaster A.-K."/>
            <person name="Ovreas L."/>
            <person name="Rohde M."/>
            <person name="Galperin M.Y."/>
            <person name="Jogler C."/>
        </authorList>
    </citation>
    <scope>NUCLEOTIDE SEQUENCE [LARGE SCALE GENOMIC DNA]</scope>
    <source>
        <strain evidence="1 2">KOR42</strain>
    </source>
</reference>
<evidence type="ECO:0000313" key="1">
    <source>
        <dbReference type="EMBL" id="TWT58905.1"/>
    </source>
</evidence>
<dbReference type="RefSeq" id="WP_146509619.1">
    <property type="nucleotide sequence ID" value="NZ_SIHI01000001.1"/>
</dbReference>
<dbReference type="EMBL" id="SIHI01000001">
    <property type="protein sequence ID" value="TWT58905.1"/>
    <property type="molecule type" value="Genomic_DNA"/>
</dbReference>
<organism evidence="1 2">
    <name type="scientific">Thalassoglobus neptunius</name>
    <dbReference type="NCBI Taxonomy" id="1938619"/>
    <lineage>
        <taxon>Bacteria</taxon>
        <taxon>Pseudomonadati</taxon>
        <taxon>Planctomycetota</taxon>
        <taxon>Planctomycetia</taxon>
        <taxon>Planctomycetales</taxon>
        <taxon>Planctomycetaceae</taxon>
        <taxon>Thalassoglobus</taxon>
    </lineage>
</organism>
<keyword evidence="2" id="KW-1185">Reference proteome</keyword>
<protein>
    <submittedName>
        <fullName evidence="1">Uncharacterized protein</fullName>
    </submittedName>
</protein>
<dbReference type="AlphaFoldDB" id="A0A5C5X9Q9"/>
<name>A0A5C5X9Q9_9PLAN</name>
<sequence length="113" mass="12524">MAVDYKNDAEFALAWSSRINKRIDVAGMSEEREGKLLNVACAFITPMIPGKVREVVCDVSDGISDEDISKYKAELKESAKSLNLPFSDFVVPLAVDTLFDYAAKGLQLIFDEE</sequence>
<evidence type="ECO:0000313" key="2">
    <source>
        <dbReference type="Proteomes" id="UP000317243"/>
    </source>
</evidence>
<proteinExistence type="predicted"/>
<accession>A0A5C5X9Q9</accession>